<dbReference type="GO" id="GO:0016853">
    <property type="term" value="F:isomerase activity"/>
    <property type="evidence" value="ECO:0007669"/>
    <property type="project" value="UniProtKB-KW"/>
</dbReference>
<evidence type="ECO:0000313" key="4">
    <source>
        <dbReference type="EMBL" id="SJN27339.1"/>
    </source>
</evidence>
<sequence>MTSFTLVRHGETEWNRQGRIQGQTDIPLNDTGRAQAVRAAEALAGSEWHAVVSSGLSRADETASIMAERLGIDGPVAVPGLRERAHGELEGLTVEERRARFEADEAVPGLESREAVVERTLDALGALAADFPASRVLVVTHGGLIGSLVRHLSRDESVWDGRLIPNGSAYELSWDERGPQLVSAAGAPWRETDRAPLAEPRV</sequence>
<dbReference type="SMART" id="SM00855">
    <property type="entry name" value="PGAM"/>
    <property type="match status" value="1"/>
</dbReference>
<dbReference type="Pfam" id="PF00300">
    <property type="entry name" value="His_Phos_1"/>
    <property type="match status" value="1"/>
</dbReference>
<evidence type="ECO:0000313" key="5">
    <source>
        <dbReference type="Proteomes" id="UP000196778"/>
    </source>
</evidence>
<accession>A0A1R4J5Q4</accession>
<dbReference type="PANTHER" id="PTHR46517">
    <property type="entry name" value="FRUCTOSE-2,6-BISPHOSPHATASE TIGAR"/>
    <property type="match status" value="1"/>
</dbReference>
<dbReference type="EC" id="5.4.2.-" evidence="4"/>
<feature type="active site" description="Tele-phosphohistidine intermediate" evidence="2">
    <location>
        <position position="9"/>
    </location>
</feature>
<dbReference type="Gene3D" id="3.40.50.1240">
    <property type="entry name" value="Phosphoglycerate mutase-like"/>
    <property type="match status" value="1"/>
</dbReference>
<dbReference type="OrthoDB" id="4697614at2"/>
<dbReference type="GO" id="GO:0005829">
    <property type="term" value="C:cytosol"/>
    <property type="evidence" value="ECO:0007669"/>
    <property type="project" value="TreeGrafter"/>
</dbReference>
<dbReference type="InterPro" id="IPR029033">
    <property type="entry name" value="His_PPase_superfam"/>
</dbReference>
<dbReference type="InterPro" id="IPR013078">
    <property type="entry name" value="His_Pase_superF_clade-1"/>
</dbReference>
<keyword evidence="1" id="KW-0378">Hydrolase</keyword>
<feature type="binding site" evidence="3">
    <location>
        <position position="58"/>
    </location>
    <ligand>
        <name>substrate</name>
    </ligand>
</feature>
<dbReference type="RefSeq" id="WP_087136693.1">
    <property type="nucleotide sequence ID" value="NZ_FUKR01000032.1"/>
</dbReference>
<dbReference type="InterPro" id="IPR001345">
    <property type="entry name" value="PG/BPGM_mutase_AS"/>
</dbReference>
<keyword evidence="4" id="KW-0413">Isomerase</keyword>
<dbReference type="EMBL" id="FUKR01000032">
    <property type="protein sequence ID" value="SJN27339.1"/>
    <property type="molecule type" value="Genomic_DNA"/>
</dbReference>
<dbReference type="InterPro" id="IPR051695">
    <property type="entry name" value="Phosphoglycerate_Mutase"/>
</dbReference>
<evidence type="ECO:0000256" key="2">
    <source>
        <dbReference type="PIRSR" id="PIRSR613078-1"/>
    </source>
</evidence>
<evidence type="ECO:0000256" key="3">
    <source>
        <dbReference type="PIRSR" id="PIRSR613078-2"/>
    </source>
</evidence>
<dbReference type="GO" id="GO:0045820">
    <property type="term" value="P:negative regulation of glycolytic process"/>
    <property type="evidence" value="ECO:0007669"/>
    <property type="project" value="TreeGrafter"/>
</dbReference>
<gene>
    <name evidence="4" type="ORF">FM119_05565</name>
</gene>
<organism evidence="4 5">
    <name type="scientific">Mycetocola reblochoni REB411</name>
    <dbReference type="NCBI Taxonomy" id="1255698"/>
    <lineage>
        <taxon>Bacteria</taxon>
        <taxon>Bacillati</taxon>
        <taxon>Actinomycetota</taxon>
        <taxon>Actinomycetes</taxon>
        <taxon>Micrococcales</taxon>
        <taxon>Microbacteriaceae</taxon>
        <taxon>Mycetocola</taxon>
    </lineage>
</organism>
<dbReference type="AlphaFoldDB" id="A0A1R4J5Q4"/>
<proteinExistence type="predicted"/>
<protein>
    <submittedName>
        <fullName evidence="4">Phosphoglycerate mutase</fullName>
        <ecNumber evidence="4">5.4.2.-</ecNumber>
    </submittedName>
</protein>
<keyword evidence="5" id="KW-1185">Reference proteome</keyword>
<reference evidence="5" key="1">
    <citation type="submission" date="2017-02" db="EMBL/GenBank/DDBJ databases">
        <authorList>
            <person name="Dridi B."/>
        </authorList>
    </citation>
    <scope>NUCLEOTIDE SEQUENCE [LARGE SCALE GENOMIC DNA]</scope>
    <source>
        <strain evidence="5">EB411</strain>
    </source>
</reference>
<feature type="active site" description="Proton donor/acceptor" evidence="2">
    <location>
        <position position="83"/>
    </location>
</feature>
<feature type="binding site" evidence="3">
    <location>
        <begin position="8"/>
        <end position="15"/>
    </location>
    <ligand>
        <name>substrate</name>
    </ligand>
</feature>
<dbReference type="GO" id="GO:0004331">
    <property type="term" value="F:fructose-2,6-bisphosphate 2-phosphatase activity"/>
    <property type="evidence" value="ECO:0007669"/>
    <property type="project" value="TreeGrafter"/>
</dbReference>
<dbReference type="PROSITE" id="PS00175">
    <property type="entry name" value="PG_MUTASE"/>
    <property type="match status" value="1"/>
</dbReference>
<name>A0A1R4J5Q4_9MICO</name>
<dbReference type="SUPFAM" id="SSF53254">
    <property type="entry name" value="Phosphoglycerate mutase-like"/>
    <property type="match status" value="1"/>
</dbReference>
<dbReference type="Proteomes" id="UP000196778">
    <property type="component" value="Unassembled WGS sequence"/>
</dbReference>
<evidence type="ECO:0000256" key="1">
    <source>
        <dbReference type="ARBA" id="ARBA00022801"/>
    </source>
</evidence>
<dbReference type="GO" id="GO:0043456">
    <property type="term" value="P:regulation of pentose-phosphate shunt"/>
    <property type="evidence" value="ECO:0007669"/>
    <property type="project" value="TreeGrafter"/>
</dbReference>
<dbReference type="CDD" id="cd07067">
    <property type="entry name" value="HP_PGM_like"/>
    <property type="match status" value="1"/>
</dbReference>
<dbReference type="PANTHER" id="PTHR46517:SF1">
    <property type="entry name" value="FRUCTOSE-2,6-BISPHOSPHATASE TIGAR"/>
    <property type="match status" value="1"/>
</dbReference>